<dbReference type="OrthoDB" id="9798760at2"/>
<gene>
    <name evidence="2" type="ORF">SAMN02745138_01319</name>
</gene>
<dbReference type="GeneID" id="78177092"/>
<evidence type="ECO:0000313" key="3">
    <source>
        <dbReference type="Proteomes" id="UP000183975"/>
    </source>
</evidence>
<dbReference type="GO" id="GO:0002161">
    <property type="term" value="F:aminoacyl-tRNA deacylase activity"/>
    <property type="evidence" value="ECO:0007669"/>
    <property type="project" value="InterPro"/>
</dbReference>
<dbReference type="PANTHER" id="PTHR30411:SF1">
    <property type="entry name" value="CYTOPLASMIC PROTEIN"/>
    <property type="match status" value="1"/>
</dbReference>
<dbReference type="CDD" id="cd04333">
    <property type="entry name" value="ProX_deacylase"/>
    <property type="match status" value="1"/>
</dbReference>
<sequence>MSIEKVKAYLKDMNCPKEVLEFATSSATVELAAEAAGVIPARISKTLCLMSKEGPIVISVAGDAKIDNRKFKDTFGLKAKMLSPEETLEATGHAVGGVCPFALPEGTRAFADVSMKRFDTVFPAAGSSNSAVELTCDELFHYGKCEAWVDICKGWEEE</sequence>
<keyword evidence="3" id="KW-1185">Reference proteome</keyword>
<dbReference type="EMBL" id="FRAH01000018">
    <property type="protein sequence ID" value="SHK18900.1"/>
    <property type="molecule type" value="Genomic_DNA"/>
</dbReference>
<feature type="domain" description="YbaK/aminoacyl-tRNA synthetase-associated" evidence="1">
    <location>
        <begin position="26"/>
        <end position="139"/>
    </location>
</feature>
<dbReference type="AlphaFoldDB" id="A0A1M6QFM2"/>
<dbReference type="PANTHER" id="PTHR30411">
    <property type="entry name" value="CYTOPLASMIC PROTEIN"/>
    <property type="match status" value="1"/>
</dbReference>
<dbReference type="Gene3D" id="3.90.960.10">
    <property type="entry name" value="YbaK/aminoacyl-tRNA synthetase-associated domain"/>
    <property type="match status" value="1"/>
</dbReference>
<accession>A0A1M6QFM2</accession>
<evidence type="ECO:0000259" key="1">
    <source>
        <dbReference type="Pfam" id="PF04073"/>
    </source>
</evidence>
<name>A0A1M6QFM2_9FIRM</name>
<dbReference type="Proteomes" id="UP000183975">
    <property type="component" value="Unassembled WGS sequence"/>
</dbReference>
<dbReference type="SUPFAM" id="SSF55826">
    <property type="entry name" value="YbaK/ProRS associated domain"/>
    <property type="match status" value="1"/>
</dbReference>
<evidence type="ECO:0000313" key="2">
    <source>
        <dbReference type="EMBL" id="SHK18900.1"/>
    </source>
</evidence>
<reference evidence="2 3" key="1">
    <citation type="submission" date="2016-11" db="EMBL/GenBank/DDBJ databases">
        <authorList>
            <person name="Jaros S."/>
            <person name="Januszkiewicz K."/>
            <person name="Wedrychowicz H."/>
        </authorList>
    </citation>
    <scope>NUCLEOTIDE SEQUENCE [LARGE SCALE GENOMIC DNA]</scope>
    <source>
        <strain evidence="2 3">DSM 14214</strain>
    </source>
</reference>
<dbReference type="InterPro" id="IPR007214">
    <property type="entry name" value="YbaK/aa-tRNA-synth-assoc-dom"/>
</dbReference>
<dbReference type="InterPro" id="IPR036754">
    <property type="entry name" value="YbaK/aa-tRNA-synt-asso_dom_sf"/>
</dbReference>
<proteinExistence type="predicted"/>
<organism evidence="2 3">
    <name type="scientific">Anaerotignum lactatifermentans DSM 14214</name>
    <dbReference type="NCBI Taxonomy" id="1121323"/>
    <lineage>
        <taxon>Bacteria</taxon>
        <taxon>Bacillati</taxon>
        <taxon>Bacillota</taxon>
        <taxon>Clostridia</taxon>
        <taxon>Lachnospirales</taxon>
        <taxon>Anaerotignaceae</taxon>
        <taxon>Anaerotignum</taxon>
    </lineage>
</organism>
<dbReference type="RefSeq" id="WP_072850301.1">
    <property type="nucleotide sequence ID" value="NZ_FRAH01000018.1"/>
</dbReference>
<dbReference type="Pfam" id="PF04073">
    <property type="entry name" value="tRNA_edit"/>
    <property type="match status" value="1"/>
</dbReference>
<protein>
    <submittedName>
        <fullName evidence="2">Cys-tRNA(Pro) deacylase, prolyl-tRNA editing enzyme YbaK/EbsC</fullName>
    </submittedName>
</protein>